<accession>A0ABU9MYC6</accession>
<dbReference type="InterPro" id="IPR011919">
    <property type="entry name" value="Cell_div_ZipA"/>
</dbReference>
<keyword evidence="4 8" id="KW-0812">Transmembrane</keyword>
<evidence type="ECO:0000256" key="1">
    <source>
        <dbReference type="ARBA" id="ARBA00022475"/>
    </source>
</evidence>
<evidence type="ECO:0000256" key="6">
    <source>
        <dbReference type="ARBA" id="ARBA00023136"/>
    </source>
</evidence>
<evidence type="ECO:0000256" key="2">
    <source>
        <dbReference type="ARBA" id="ARBA00022519"/>
    </source>
</evidence>
<keyword evidence="1 8" id="KW-1003">Cell membrane</keyword>
<evidence type="ECO:0000256" key="4">
    <source>
        <dbReference type="ARBA" id="ARBA00022692"/>
    </source>
</evidence>
<keyword evidence="7 8" id="KW-0131">Cell cycle</keyword>
<organism evidence="11 12">
    <name type="scientific">Pseudoalteromonas qingdaonensis</name>
    <dbReference type="NCBI Taxonomy" id="3131913"/>
    <lineage>
        <taxon>Bacteria</taxon>
        <taxon>Pseudomonadati</taxon>
        <taxon>Pseudomonadota</taxon>
        <taxon>Gammaproteobacteria</taxon>
        <taxon>Alteromonadales</taxon>
        <taxon>Pseudoalteromonadaceae</taxon>
        <taxon>Pseudoalteromonas</taxon>
    </lineage>
</organism>
<keyword evidence="3 8" id="KW-0132">Cell division</keyword>
<evidence type="ECO:0000313" key="11">
    <source>
        <dbReference type="EMBL" id="MEM0515451.1"/>
    </source>
</evidence>
<protein>
    <recommendedName>
        <fullName evidence="8 9">Cell division protein ZipA</fullName>
    </recommendedName>
</protein>
<dbReference type="PANTHER" id="PTHR38685:SF1">
    <property type="entry name" value="CELL DIVISION PROTEIN ZIPA"/>
    <property type="match status" value="1"/>
</dbReference>
<dbReference type="PANTHER" id="PTHR38685">
    <property type="entry name" value="CELL DIVISION PROTEIN ZIPA"/>
    <property type="match status" value="1"/>
</dbReference>
<dbReference type="RefSeq" id="WP_342678088.1">
    <property type="nucleotide sequence ID" value="NZ_JBCGCU010000007.1"/>
</dbReference>
<feature type="domain" description="ZipA C-terminal FtsZ-binding" evidence="10">
    <location>
        <begin position="129"/>
        <end position="259"/>
    </location>
</feature>
<evidence type="ECO:0000256" key="8">
    <source>
        <dbReference type="HAMAP-Rule" id="MF_00509"/>
    </source>
</evidence>
<evidence type="ECO:0000313" key="12">
    <source>
        <dbReference type="Proteomes" id="UP001447008"/>
    </source>
</evidence>
<dbReference type="Gene3D" id="3.30.1400.10">
    <property type="entry name" value="ZipA, C-terminal FtsZ-binding domain"/>
    <property type="match status" value="1"/>
</dbReference>
<dbReference type="SUPFAM" id="SSF64383">
    <property type="entry name" value="Cell-division protein ZipA, C-terminal domain"/>
    <property type="match status" value="1"/>
</dbReference>
<feature type="transmembrane region" description="Helical" evidence="8">
    <location>
        <begin position="6"/>
        <end position="26"/>
    </location>
</feature>
<sequence length="263" mass="28807">MAEDLRWVLILISAVVIGGLLIHGLWSVRKRSQAVDSSAATKAKSAPQQKAASEPIPTAATEVAANDQKSAVGQIDEPALTPEVASEVCEEPSFNALDDDEPKMGDFSIEAEEQTDIETEPQPSAEELPEDFVIIHVHMPEGLQMQGAKLLPLALTLGFKYADDGFFHRHEQSSGQGPVLFSMVNMYNPGTFDIDNMEQFSTAGISLYMTLPNEGEAMTTFNMLHSAAKKLAEEFGAELLDHQRQPLSVNGIREYVEKVREYA</sequence>
<dbReference type="NCBIfam" id="TIGR02205">
    <property type="entry name" value="septum_zipA"/>
    <property type="match status" value="1"/>
</dbReference>
<dbReference type="SMART" id="SM00771">
    <property type="entry name" value="ZipA_C"/>
    <property type="match status" value="1"/>
</dbReference>
<keyword evidence="2 8" id="KW-0997">Cell inner membrane</keyword>
<proteinExistence type="inferred from homology"/>
<dbReference type="InterPro" id="IPR036765">
    <property type="entry name" value="ZipA_FtsZ-bd_C_sf"/>
</dbReference>
<dbReference type="HAMAP" id="MF_00509">
    <property type="entry name" value="ZipA"/>
    <property type="match status" value="1"/>
</dbReference>
<evidence type="ECO:0000256" key="5">
    <source>
        <dbReference type="ARBA" id="ARBA00022989"/>
    </source>
</evidence>
<dbReference type="InterPro" id="IPR007449">
    <property type="entry name" value="ZipA_FtsZ-bd_C"/>
</dbReference>
<name>A0ABU9MYC6_9GAMM</name>
<comment type="subcellular location">
    <subcellularLocation>
        <location evidence="8">Cell inner membrane</location>
        <topology evidence="8">Single-pass type I membrane protein</topology>
    </subcellularLocation>
    <text evidence="8">Localizes to the Z ring in an FtsZ-dependent manner.</text>
</comment>
<gene>
    <name evidence="8 11" type="primary">zipA</name>
    <name evidence="11" type="ORF">WCN91_08430</name>
</gene>
<dbReference type="GO" id="GO:0051301">
    <property type="term" value="P:cell division"/>
    <property type="evidence" value="ECO:0007669"/>
    <property type="project" value="UniProtKB-KW"/>
</dbReference>
<evidence type="ECO:0000256" key="3">
    <source>
        <dbReference type="ARBA" id="ARBA00022618"/>
    </source>
</evidence>
<evidence type="ECO:0000256" key="9">
    <source>
        <dbReference type="RuleBase" id="RU003612"/>
    </source>
</evidence>
<evidence type="ECO:0000256" key="7">
    <source>
        <dbReference type="ARBA" id="ARBA00023306"/>
    </source>
</evidence>
<evidence type="ECO:0000259" key="10">
    <source>
        <dbReference type="SMART" id="SM00771"/>
    </source>
</evidence>
<dbReference type="Pfam" id="PF04354">
    <property type="entry name" value="ZipA_C"/>
    <property type="match status" value="1"/>
</dbReference>
<comment type="subunit">
    <text evidence="8">Interacts with FtsZ via their C-terminal domains.</text>
</comment>
<reference evidence="11 12" key="1">
    <citation type="submission" date="2024-03" db="EMBL/GenBank/DDBJ databases">
        <title>Pseudoalteromonas qingdaonensis sp. nov., isolated from the intestines of marine benthic organisms.</title>
        <authorList>
            <person name="Lin X."/>
            <person name="Fang S."/>
            <person name="Hu X."/>
        </authorList>
    </citation>
    <scope>NUCLEOTIDE SEQUENCE [LARGE SCALE GENOMIC DNA]</scope>
    <source>
        <strain evidence="11 12">YIC-827</strain>
    </source>
</reference>
<comment type="caution">
    <text evidence="11">The sequence shown here is derived from an EMBL/GenBank/DDBJ whole genome shotgun (WGS) entry which is preliminary data.</text>
</comment>
<keyword evidence="12" id="KW-1185">Reference proteome</keyword>
<keyword evidence="5 8" id="KW-1133">Transmembrane helix</keyword>
<comment type="similarity">
    <text evidence="8 9">Belongs to the ZipA family.</text>
</comment>
<keyword evidence="6 8" id="KW-0472">Membrane</keyword>
<comment type="function">
    <text evidence="8 9">Essential cell division protein that stabilizes the FtsZ protofilaments by cross-linking them and that serves as a cytoplasmic membrane anchor for the Z ring. Also required for the recruitment to the septal ring of downstream cell division proteins.</text>
</comment>
<dbReference type="EMBL" id="JBCGCU010000007">
    <property type="protein sequence ID" value="MEM0515451.1"/>
    <property type="molecule type" value="Genomic_DNA"/>
</dbReference>
<dbReference type="Proteomes" id="UP001447008">
    <property type="component" value="Unassembled WGS sequence"/>
</dbReference>